<gene>
    <name evidence="10" type="ORF">EJ03DRAFT_384534</name>
</gene>
<comment type="cofactor">
    <cofactor evidence="1">
        <name>heme b</name>
        <dbReference type="ChEBI" id="CHEBI:60344"/>
    </cofactor>
</comment>
<dbReference type="SUPFAM" id="SSF47571">
    <property type="entry name" value="Cloroperoxidase"/>
    <property type="match status" value="1"/>
</dbReference>
<evidence type="ECO:0000256" key="1">
    <source>
        <dbReference type="ARBA" id="ARBA00001970"/>
    </source>
</evidence>
<keyword evidence="5" id="KW-0560">Oxidoreductase</keyword>
<dbReference type="Gene3D" id="1.10.489.10">
    <property type="entry name" value="Chloroperoxidase-like"/>
    <property type="match status" value="1"/>
</dbReference>
<dbReference type="AlphaFoldDB" id="A0A6G1L151"/>
<evidence type="ECO:0000256" key="7">
    <source>
        <dbReference type="ARBA" id="ARBA00025795"/>
    </source>
</evidence>
<evidence type="ECO:0000256" key="6">
    <source>
        <dbReference type="ARBA" id="ARBA00023004"/>
    </source>
</evidence>
<sequence>MFTKTAIIALAGQAAAFPWVASHVGMDPEQMKRDTGTPTKVLAARASGDAASCPFNPTHTPAVPISAKYPYCGAYGGVPGYQVCANNLVPAAGDTAHQWEAPGPNDIRGPCPGLNTAANHHFLSHDGITNFTELVDAQQNVYGVGYDLAVLLATLGVGLDGDPLGTTKLSLGCDATSRTAAVAGAGPELGLDGHNKFEGDTSLTRNDYFLANGDNYDFNQSLYNEMSKYANGDFNRQNIALYRYQRYNESRSENGNFYFGPKSLLLFGAASFLYELFPSLGELGTPDQTTMDYFFKKEQIPPKWYSRVDPYTIPDVAAEIFAQYELHPVAFGGNTGTPNSFVGFGQDGPYISNGMFNGSTPAGVACLLYQVATENDPSEFGGGSIPQTSQANLEWMASKINPFYTGNGTAAAFGCPIAYNNA</sequence>
<feature type="signal peptide" evidence="8">
    <location>
        <begin position="1"/>
        <end position="16"/>
    </location>
</feature>
<evidence type="ECO:0000256" key="3">
    <source>
        <dbReference type="ARBA" id="ARBA00022617"/>
    </source>
</evidence>
<evidence type="ECO:0000313" key="10">
    <source>
        <dbReference type="EMBL" id="KAF2766653.1"/>
    </source>
</evidence>
<keyword evidence="6" id="KW-0408">Iron</keyword>
<dbReference type="InterPro" id="IPR000028">
    <property type="entry name" value="Chloroperoxidase"/>
</dbReference>
<keyword evidence="4" id="KW-0479">Metal-binding</keyword>
<name>A0A6G1L151_9PEZI</name>
<organism evidence="10 11">
    <name type="scientific">Teratosphaeria nubilosa</name>
    <dbReference type="NCBI Taxonomy" id="161662"/>
    <lineage>
        <taxon>Eukaryota</taxon>
        <taxon>Fungi</taxon>
        <taxon>Dikarya</taxon>
        <taxon>Ascomycota</taxon>
        <taxon>Pezizomycotina</taxon>
        <taxon>Dothideomycetes</taxon>
        <taxon>Dothideomycetidae</taxon>
        <taxon>Mycosphaerellales</taxon>
        <taxon>Teratosphaeriaceae</taxon>
        <taxon>Teratosphaeria</taxon>
    </lineage>
</organism>
<dbReference type="Proteomes" id="UP000799436">
    <property type="component" value="Unassembled WGS sequence"/>
</dbReference>
<dbReference type="GO" id="GO:0046872">
    <property type="term" value="F:metal ion binding"/>
    <property type="evidence" value="ECO:0007669"/>
    <property type="project" value="UniProtKB-KW"/>
</dbReference>
<evidence type="ECO:0000256" key="2">
    <source>
        <dbReference type="ARBA" id="ARBA00022559"/>
    </source>
</evidence>
<feature type="domain" description="Heme haloperoxidase family profile" evidence="9">
    <location>
        <begin position="95"/>
        <end position="318"/>
    </location>
</feature>
<accession>A0A6G1L151</accession>
<dbReference type="InterPro" id="IPR036851">
    <property type="entry name" value="Chloroperoxidase-like_sf"/>
</dbReference>
<reference evidence="10" key="1">
    <citation type="journal article" date="2020" name="Stud. Mycol.">
        <title>101 Dothideomycetes genomes: a test case for predicting lifestyles and emergence of pathogens.</title>
        <authorList>
            <person name="Haridas S."/>
            <person name="Albert R."/>
            <person name="Binder M."/>
            <person name="Bloem J."/>
            <person name="Labutti K."/>
            <person name="Salamov A."/>
            <person name="Andreopoulos B."/>
            <person name="Baker S."/>
            <person name="Barry K."/>
            <person name="Bills G."/>
            <person name="Bluhm B."/>
            <person name="Cannon C."/>
            <person name="Castanera R."/>
            <person name="Culley D."/>
            <person name="Daum C."/>
            <person name="Ezra D."/>
            <person name="Gonzalez J."/>
            <person name="Henrissat B."/>
            <person name="Kuo A."/>
            <person name="Liang C."/>
            <person name="Lipzen A."/>
            <person name="Lutzoni F."/>
            <person name="Magnuson J."/>
            <person name="Mondo S."/>
            <person name="Nolan M."/>
            <person name="Ohm R."/>
            <person name="Pangilinan J."/>
            <person name="Park H.-J."/>
            <person name="Ramirez L."/>
            <person name="Alfaro M."/>
            <person name="Sun H."/>
            <person name="Tritt A."/>
            <person name="Yoshinaga Y."/>
            <person name="Zwiers L.-H."/>
            <person name="Turgeon B."/>
            <person name="Goodwin S."/>
            <person name="Spatafora J."/>
            <person name="Crous P."/>
            <person name="Grigoriev I."/>
        </authorList>
    </citation>
    <scope>NUCLEOTIDE SEQUENCE</scope>
    <source>
        <strain evidence="10">CBS 116005</strain>
    </source>
</reference>
<evidence type="ECO:0000256" key="8">
    <source>
        <dbReference type="SAM" id="SignalP"/>
    </source>
</evidence>
<evidence type="ECO:0000256" key="5">
    <source>
        <dbReference type="ARBA" id="ARBA00023002"/>
    </source>
</evidence>
<keyword evidence="11" id="KW-1185">Reference proteome</keyword>
<dbReference type="GO" id="GO:0004601">
    <property type="term" value="F:peroxidase activity"/>
    <property type="evidence" value="ECO:0007669"/>
    <property type="project" value="UniProtKB-KW"/>
</dbReference>
<evidence type="ECO:0000256" key="4">
    <source>
        <dbReference type="ARBA" id="ARBA00022723"/>
    </source>
</evidence>
<evidence type="ECO:0000259" key="9">
    <source>
        <dbReference type="PROSITE" id="PS51405"/>
    </source>
</evidence>
<protein>
    <submittedName>
        <fullName evidence="10">Cloroperoxidase</fullName>
    </submittedName>
</protein>
<keyword evidence="8" id="KW-0732">Signal</keyword>
<dbReference type="PANTHER" id="PTHR33577:SF15">
    <property type="entry name" value="HEME HALOPEROXIDASE FAMILY PROFILE DOMAIN-CONTAINING PROTEIN"/>
    <property type="match status" value="1"/>
</dbReference>
<dbReference type="EMBL" id="ML995868">
    <property type="protein sequence ID" value="KAF2766653.1"/>
    <property type="molecule type" value="Genomic_DNA"/>
</dbReference>
<keyword evidence="2 10" id="KW-0575">Peroxidase</keyword>
<dbReference type="OrthoDB" id="407298at2759"/>
<feature type="chain" id="PRO_5026353639" evidence="8">
    <location>
        <begin position="17"/>
        <end position="422"/>
    </location>
</feature>
<proteinExistence type="inferred from homology"/>
<keyword evidence="3" id="KW-0349">Heme</keyword>
<dbReference type="PANTHER" id="PTHR33577">
    <property type="entry name" value="STERIGMATOCYSTIN BIOSYNTHESIS PEROXIDASE STCC-RELATED"/>
    <property type="match status" value="1"/>
</dbReference>
<dbReference type="Pfam" id="PF01328">
    <property type="entry name" value="Peroxidase_2"/>
    <property type="match status" value="1"/>
</dbReference>
<comment type="similarity">
    <text evidence="7">Belongs to the chloroperoxidase family.</text>
</comment>
<dbReference type="PROSITE" id="PS51405">
    <property type="entry name" value="HEME_HALOPEROXIDASE"/>
    <property type="match status" value="1"/>
</dbReference>
<evidence type="ECO:0000313" key="11">
    <source>
        <dbReference type="Proteomes" id="UP000799436"/>
    </source>
</evidence>